<dbReference type="AlphaFoldDB" id="A0A858RLA6"/>
<gene>
    <name evidence="3" type="ORF">HHL09_18180</name>
</gene>
<dbReference type="RefSeq" id="WP_169456048.1">
    <property type="nucleotide sequence ID" value="NZ_CP051774.1"/>
</dbReference>
<proteinExistence type="predicted"/>
<reference evidence="3 4" key="1">
    <citation type="submission" date="2020-04" db="EMBL/GenBank/DDBJ databases">
        <title>Luteolibacter sp. G-1-1-1 isolated from soil.</title>
        <authorList>
            <person name="Dahal R.H."/>
        </authorList>
    </citation>
    <scope>NUCLEOTIDE SEQUENCE [LARGE SCALE GENOMIC DNA]</scope>
    <source>
        <strain evidence="3 4">G-1-1-1</strain>
    </source>
</reference>
<dbReference type="Pfam" id="PF06439">
    <property type="entry name" value="3keto-disac_hyd"/>
    <property type="match status" value="1"/>
</dbReference>
<dbReference type="InterPro" id="IPR010496">
    <property type="entry name" value="AL/BT2_dom"/>
</dbReference>
<name>A0A858RLA6_9BACT</name>
<sequence length="192" mass="21376">MKIRLLLASLLLSGISLAAPEKLFDGKTLTGWKLKGSDYWTAADGILKGESDDKKQSSILWTEKSYKDFTMEFEFRFSGDIDSGVFLRNENEQIQIGTSRSLKRDMTGSPYIGNKGKYPQEAEGVKDLLKTGEWNKMKIVAKGNTYTVTLNGKQVIEYVSDTAKSEPGPLGLQIHPGVKMKIEFKDLAVEEA</sequence>
<dbReference type="GO" id="GO:0016787">
    <property type="term" value="F:hydrolase activity"/>
    <property type="evidence" value="ECO:0007669"/>
    <property type="project" value="InterPro"/>
</dbReference>
<accession>A0A858RLA6</accession>
<evidence type="ECO:0000256" key="1">
    <source>
        <dbReference type="SAM" id="SignalP"/>
    </source>
</evidence>
<evidence type="ECO:0000259" key="2">
    <source>
        <dbReference type="Pfam" id="PF06439"/>
    </source>
</evidence>
<organism evidence="3 4">
    <name type="scientific">Luteolibacter luteus</name>
    <dbReference type="NCBI Taxonomy" id="2728835"/>
    <lineage>
        <taxon>Bacteria</taxon>
        <taxon>Pseudomonadati</taxon>
        <taxon>Verrucomicrobiota</taxon>
        <taxon>Verrucomicrobiia</taxon>
        <taxon>Verrucomicrobiales</taxon>
        <taxon>Verrucomicrobiaceae</taxon>
        <taxon>Luteolibacter</taxon>
    </lineage>
</organism>
<feature type="chain" id="PRO_5032926319" evidence="1">
    <location>
        <begin position="19"/>
        <end position="192"/>
    </location>
</feature>
<dbReference type="Proteomes" id="UP000501812">
    <property type="component" value="Chromosome"/>
</dbReference>
<feature type="signal peptide" evidence="1">
    <location>
        <begin position="1"/>
        <end position="18"/>
    </location>
</feature>
<keyword evidence="4" id="KW-1185">Reference proteome</keyword>
<feature type="domain" description="3-keto-alpha-glucoside-1,2-lyase/3-keto-2-hydroxy-glucal hydratase" evidence="2">
    <location>
        <begin position="21"/>
        <end position="189"/>
    </location>
</feature>
<protein>
    <submittedName>
        <fullName evidence="3">DUF1080 domain-containing protein</fullName>
    </submittedName>
</protein>
<dbReference type="EMBL" id="CP051774">
    <property type="protein sequence ID" value="QJE97622.1"/>
    <property type="molecule type" value="Genomic_DNA"/>
</dbReference>
<evidence type="ECO:0000313" key="3">
    <source>
        <dbReference type="EMBL" id="QJE97622.1"/>
    </source>
</evidence>
<evidence type="ECO:0000313" key="4">
    <source>
        <dbReference type="Proteomes" id="UP000501812"/>
    </source>
</evidence>
<dbReference type="Gene3D" id="2.60.120.560">
    <property type="entry name" value="Exo-inulinase, domain 1"/>
    <property type="match status" value="1"/>
</dbReference>
<dbReference type="KEGG" id="luo:HHL09_18180"/>
<keyword evidence="1" id="KW-0732">Signal</keyword>